<protein>
    <submittedName>
        <fullName evidence="2">Uncharacterized protein</fullName>
    </submittedName>
</protein>
<keyword evidence="3" id="KW-1185">Reference proteome</keyword>
<evidence type="ECO:0000256" key="1">
    <source>
        <dbReference type="SAM" id="MobiDB-lite"/>
    </source>
</evidence>
<name>A0A4R5CMY0_9ACTN</name>
<gene>
    <name evidence="2" type="ORF">E1269_28270</name>
</gene>
<organism evidence="2 3">
    <name type="scientific">Jiangella asiatica</name>
    <dbReference type="NCBI Taxonomy" id="2530372"/>
    <lineage>
        <taxon>Bacteria</taxon>
        <taxon>Bacillati</taxon>
        <taxon>Actinomycetota</taxon>
        <taxon>Actinomycetes</taxon>
        <taxon>Jiangellales</taxon>
        <taxon>Jiangellaceae</taxon>
        <taxon>Jiangella</taxon>
    </lineage>
</organism>
<proteinExistence type="predicted"/>
<comment type="caution">
    <text evidence="2">The sequence shown here is derived from an EMBL/GenBank/DDBJ whole genome shotgun (WGS) entry which is preliminary data.</text>
</comment>
<feature type="region of interest" description="Disordered" evidence="1">
    <location>
        <begin position="1"/>
        <end position="28"/>
    </location>
</feature>
<dbReference type="Proteomes" id="UP000294739">
    <property type="component" value="Unassembled WGS sequence"/>
</dbReference>
<dbReference type="EMBL" id="SMKZ01000064">
    <property type="protein sequence ID" value="TDD98902.1"/>
    <property type="molecule type" value="Genomic_DNA"/>
</dbReference>
<dbReference type="InParanoid" id="A0A4R5CMY0"/>
<dbReference type="RefSeq" id="WP_131900936.1">
    <property type="nucleotide sequence ID" value="NZ_SMKZ01000064.1"/>
</dbReference>
<dbReference type="AlphaFoldDB" id="A0A4R5CMY0"/>
<reference evidence="2 3" key="1">
    <citation type="submission" date="2019-03" db="EMBL/GenBank/DDBJ databases">
        <title>Draft genome sequences of novel Actinobacteria.</title>
        <authorList>
            <person name="Sahin N."/>
            <person name="Ay H."/>
            <person name="Saygin H."/>
        </authorList>
    </citation>
    <scope>NUCLEOTIDE SEQUENCE [LARGE SCALE GENOMIC DNA]</scope>
    <source>
        <strain evidence="2 3">5K138</strain>
    </source>
</reference>
<evidence type="ECO:0000313" key="3">
    <source>
        <dbReference type="Proteomes" id="UP000294739"/>
    </source>
</evidence>
<evidence type="ECO:0000313" key="2">
    <source>
        <dbReference type="EMBL" id="TDD98902.1"/>
    </source>
</evidence>
<sequence>MSDDARETARAQLEQHLANSADSPWWRDMPPAVEQLLTDATERVAEQRDTIRALGEQLLAERARACACRRCRRHRRKISEGQRTPRPSDAGHISQVLIATVGVLGSTGYLFASTIPT</sequence>
<accession>A0A4R5CMY0</accession>